<dbReference type="AlphaFoldDB" id="A0AAP0E620"/>
<keyword evidence="3" id="KW-0064">Aspartyl protease</keyword>
<accession>A0AAP0E620</accession>
<dbReference type="InterPro" id="IPR036397">
    <property type="entry name" value="RNaseH_sf"/>
</dbReference>
<dbReference type="InterPro" id="IPR054722">
    <property type="entry name" value="PolX-like_BBD"/>
</dbReference>
<evidence type="ECO:0000313" key="8">
    <source>
        <dbReference type="Proteomes" id="UP001420932"/>
    </source>
</evidence>
<evidence type="ECO:0000256" key="5">
    <source>
        <dbReference type="SAM" id="MobiDB-lite"/>
    </source>
</evidence>
<dbReference type="InterPro" id="IPR039537">
    <property type="entry name" value="Retrotran_Ty1/copia-like"/>
</dbReference>
<keyword evidence="4" id="KW-0378">Hydrolase</keyword>
<dbReference type="Pfam" id="PF00665">
    <property type="entry name" value="rve"/>
    <property type="match status" value="1"/>
</dbReference>
<dbReference type="PANTHER" id="PTHR42648:SF25">
    <property type="entry name" value="RNA-DIRECTED DNA POLYMERASE"/>
    <property type="match status" value="1"/>
</dbReference>
<dbReference type="Pfam" id="PF22936">
    <property type="entry name" value="Pol_BBD"/>
    <property type="match status" value="1"/>
</dbReference>
<dbReference type="Gene3D" id="3.30.420.10">
    <property type="entry name" value="Ribonuclease H-like superfamily/Ribonuclease H"/>
    <property type="match status" value="1"/>
</dbReference>
<dbReference type="Pfam" id="PF13976">
    <property type="entry name" value="gag_pre-integrs"/>
    <property type="match status" value="1"/>
</dbReference>
<dbReference type="Proteomes" id="UP001420932">
    <property type="component" value="Unassembled WGS sequence"/>
</dbReference>
<dbReference type="Pfam" id="PF07727">
    <property type="entry name" value="RVT_2"/>
    <property type="match status" value="1"/>
</dbReference>
<name>A0AAP0E620_9MAGN</name>
<dbReference type="InterPro" id="IPR025724">
    <property type="entry name" value="GAG-pre-integrase_dom"/>
</dbReference>
<keyword evidence="8" id="KW-1185">Reference proteome</keyword>
<dbReference type="InterPro" id="IPR001584">
    <property type="entry name" value="Integrase_cat-core"/>
</dbReference>
<evidence type="ECO:0000313" key="7">
    <source>
        <dbReference type="EMBL" id="KAK9087385.1"/>
    </source>
</evidence>
<feature type="region of interest" description="Disordered" evidence="5">
    <location>
        <begin position="531"/>
        <end position="599"/>
    </location>
</feature>
<dbReference type="PROSITE" id="PS50994">
    <property type="entry name" value="INTEGRASE"/>
    <property type="match status" value="1"/>
</dbReference>
<evidence type="ECO:0000256" key="1">
    <source>
        <dbReference type="ARBA" id="ARBA00022670"/>
    </source>
</evidence>
<dbReference type="PANTHER" id="PTHR42648">
    <property type="entry name" value="TRANSPOSASE, PUTATIVE-RELATED"/>
    <property type="match status" value="1"/>
</dbReference>
<evidence type="ECO:0000256" key="2">
    <source>
        <dbReference type="ARBA" id="ARBA00022723"/>
    </source>
</evidence>
<keyword evidence="1" id="KW-0645">Protease</keyword>
<dbReference type="InterPro" id="IPR043502">
    <property type="entry name" value="DNA/RNA_pol_sf"/>
</dbReference>
<gene>
    <name evidence="7" type="ORF">Syun_029779</name>
</gene>
<dbReference type="SUPFAM" id="SSF56672">
    <property type="entry name" value="DNA/RNA polymerases"/>
    <property type="match status" value="1"/>
</dbReference>
<dbReference type="GO" id="GO:0004190">
    <property type="term" value="F:aspartic-type endopeptidase activity"/>
    <property type="evidence" value="ECO:0007669"/>
    <property type="project" value="UniProtKB-KW"/>
</dbReference>
<feature type="compositionally biased region" description="Basic and acidic residues" evidence="5">
    <location>
        <begin position="571"/>
        <end position="580"/>
    </location>
</feature>
<evidence type="ECO:0000259" key="6">
    <source>
        <dbReference type="PROSITE" id="PS50994"/>
    </source>
</evidence>
<dbReference type="EMBL" id="JBBNAF010000013">
    <property type="protein sequence ID" value="KAK9087385.1"/>
    <property type="molecule type" value="Genomic_DNA"/>
</dbReference>
<dbReference type="InterPro" id="IPR013103">
    <property type="entry name" value="RVT_2"/>
</dbReference>
<reference evidence="7 8" key="1">
    <citation type="submission" date="2024-01" db="EMBL/GenBank/DDBJ databases">
        <title>Genome assemblies of Stephania.</title>
        <authorList>
            <person name="Yang L."/>
        </authorList>
    </citation>
    <scope>NUCLEOTIDE SEQUENCE [LARGE SCALE GENOMIC DNA]</scope>
    <source>
        <strain evidence="7">YNDBR</strain>
        <tissue evidence="7">Leaf</tissue>
    </source>
</reference>
<dbReference type="GO" id="GO:0015074">
    <property type="term" value="P:DNA integration"/>
    <property type="evidence" value="ECO:0007669"/>
    <property type="project" value="InterPro"/>
</dbReference>
<dbReference type="GO" id="GO:0006508">
    <property type="term" value="P:proteolysis"/>
    <property type="evidence" value="ECO:0007669"/>
    <property type="project" value="UniProtKB-KW"/>
</dbReference>
<protein>
    <recommendedName>
        <fullName evidence="6">Integrase catalytic domain-containing protein</fullName>
    </recommendedName>
</protein>
<keyword evidence="2" id="KW-0479">Metal-binding</keyword>
<dbReference type="GO" id="GO:0003676">
    <property type="term" value="F:nucleic acid binding"/>
    <property type="evidence" value="ECO:0007669"/>
    <property type="project" value="InterPro"/>
</dbReference>
<dbReference type="InterPro" id="IPR012337">
    <property type="entry name" value="RNaseH-like_sf"/>
</dbReference>
<dbReference type="GO" id="GO:0046872">
    <property type="term" value="F:metal ion binding"/>
    <property type="evidence" value="ECO:0007669"/>
    <property type="project" value="UniProtKB-KW"/>
</dbReference>
<comment type="caution">
    <text evidence="7">The sequence shown here is derived from an EMBL/GenBank/DDBJ whole genome shotgun (WGS) entry which is preliminary data.</text>
</comment>
<dbReference type="CDD" id="cd09272">
    <property type="entry name" value="RNase_HI_RT_Ty1"/>
    <property type="match status" value="1"/>
</dbReference>
<evidence type="ECO:0000256" key="3">
    <source>
        <dbReference type="ARBA" id="ARBA00022750"/>
    </source>
</evidence>
<dbReference type="SUPFAM" id="SSF53098">
    <property type="entry name" value="Ribonuclease H-like"/>
    <property type="match status" value="1"/>
</dbReference>
<proteinExistence type="predicted"/>
<sequence length="1190" mass="135561">MDQQIMCSNHESNKSDICLADCATTHTILKNREYFSNLNLAEATVQTISGISNLINGSGRANIMLPGGTTIHVDNALYSEKSRRNLLSFKDIRQNGYHIETMNENNREFLYVTLVSNGKKELLEKFTALSSGLYSTHIRHVETNVVFNKKINDPTTFILWHDRLGHPGSSMMRRIINNSHGHPLRSHKIFSAGDYNCASCSQGKLIVKPSPSKIVVESPVFLERIQGDICGPIHPHCGPFRYFMVLIDASTRWSHVCLLSTRNVAFARLLAQIIKLRAQFPDNPIKTIRLDNAGEFQSHAFQNYCMSIGISVEHFVPHVHTQNGLAESLIKRIQLIARPLIMRTKLSTSVWGHAVLHAASIIRYRPTAYHEHSPMQLILGQQPNISHLRIFGYAVYVPIPPPNRTKMGPQRKLGIYVGFNSSSIIRYLEPLTGDLFTARFADCHFDEAIFPPLGGDKKPIQKEWREIAWNASTLSHYDPRTNQCELEVQRIIHLQQIANQLPDAFTDVKQVTKSHIPAVNAPARVDVSVQQNAQEPTKRLKHGRPVGSKDTIPRKRKTGVKINANQNTPEKAQESFDKGLSEQVDSDEEQLPLEKEEKDENNEISINYLNSGKIWDRNEIVPDDIFAFNVSFEICENDDDPEPRSVDECRKRRDWQKWQKAIQAELNSLKKREVFGPIVQTPDGVKPVGYKWVFVRKRNEKNEVTRYKARLVAQGFSQRHGIDYEETYSPVIDAITFRFLISLAVSEGLDMHLMDVVTAYLYGSLDSEIYMKIPEGFVISDEIKSKPHNMHSIKLQRSLYGLKQSGRMWYKRLSDYLLKEGYVNNSLCPCVFIKRSSTGFVIIAVYVDDLNIVGNHGDIVRTSEYLKKEFEMKELGKTRLCLGLQIEHFSSGVFVHQSNYIEKILKRFYMDKAHPLSSPMVVRSLEVEKDPFRPHESDEELLGPEVPYLSAIGALMYLATVQDSTLLFFVNLLARYSSSPTRRHWNGIKHVFRYLRGTSDMGLFYSRGVKRIFKDMPIFGFLSRSHKARSQTGYVFTCGNTAVSWKSVKQTMVATSSNHSEVLAIHEASRECVWLRNMIEHIQESCGLPSIKDSPTILYEDNAACIAQLSEGFIKGDRTKHISPKFFYAHELQKNGEIDIKQIRSSDNLADLFTKALPTTTFKRLTYGIGLRKLKDIASKETEQVSPMFT</sequence>
<feature type="domain" description="Integrase catalytic" evidence="6">
    <location>
        <begin position="215"/>
        <end position="382"/>
    </location>
</feature>
<evidence type="ECO:0000256" key="4">
    <source>
        <dbReference type="ARBA" id="ARBA00022801"/>
    </source>
</evidence>
<organism evidence="7 8">
    <name type="scientific">Stephania yunnanensis</name>
    <dbReference type="NCBI Taxonomy" id="152371"/>
    <lineage>
        <taxon>Eukaryota</taxon>
        <taxon>Viridiplantae</taxon>
        <taxon>Streptophyta</taxon>
        <taxon>Embryophyta</taxon>
        <taxon>Tracheophyta</taxon>
        <taxon>Spermatophyta</taxon>
        <taxon>Magnoliopsida</taxon>
        <taxon>Ranunculales</taxon>
        <taxon>Menispermaceae</taxon>
        <taxon>Menispermoideae</taxon>
        <taxon>Cissampelideae</taxon>
        <taxon>Stephania</taxon>
    </lineage>
</organism>